<gene>
    <name evidence="2" type="ordered locus">Vapar_4799</name>
</gene>
<evidence type="ECO:0008006" key="3">
    <source>
        <dbReference type="Google" id="ProtNLM"/>
    </source>
</evidence>
<feature type="compositionally biased region" description="Low complexity" evidence="1">
    <location>
        <begin position="29"/>
        <end position="39"/>
    </location>
</feature>
<dbReference type="KEGG" id="vap:Vapar_4799"/>
<sequence>MATRPDPTDDSRKKRAAAPAKPARKAPAARKMPAAGKKAAAPKKKAAAAASDTGPGKKAVGAEGLLRAGLKVLGNVRDDVAKRQANVIEGLLGIGQARFDPAAGAKAAVPRGFPGLDSFGLRKFEDVFDQRVATALQRLGMPSAEEVQALREEVIRLRERLAQLEPRNAGPRGSGKR</sequence>
<proteinExistence type="predicted"/>
<dbReference type="OrthoDB" id="8854240at2"/>
<evidence type="ECO:0000313" key="2">
    <source>
        <dbReference type="EMBL" id="ACS21404.1"/>
    </source>
</evidence>
<reference evidence="2" key="1">
    <citation type="submission" date="2009-06" db="EMBL/GenBank/DDBJ databases">
        <title>Complete sequence of chromosome 1 of Variovorax paradoxus S110.</title>
        <authorList>
            <consortium name="US DOE Joint Genome Institute"/>
            <person name="Lucas S."/>
            <person name="Copeland A."/>
            <person name="Lapidus A."/>
            <person name="Glavina del Rio T."/>
            <person name="Tice H."/>
            <person name="Bruce D."/>
            <person name="Goodwin L."/>
            <person name="Pitluck S."/>
            <person name="Chertkov O."/>
            <person name="Brettin T."/>
            <person name="Detter J.C."/>
            <person name="Han C."/>
            <person name="Larimer F."/>
            <person name="Land M."/>
            <person name="Hauser L."/>
            <person name="Kyrpides N."/>
            <person name="Ovchinnikova G."/>
            <person name="Orwin P."/>
            <person name="Leadbetter J.R."/>
            <person name="Spain J.C."/>
            <person name="Han J.I."/>
        </authorList>
    </citation>
    <scope>NUCLEOTIDE SEQUENCE</scope>
    <source>
        <strain evidence="2">S110</strain>
    </source>
</reference>
<dbReference type="EMBL" id="CP001635">
    <property type="protein sequence ID" value="ACS21404.1"/>
    <property type="molecule type" value="Genomic_DNA"/>
</dbReference>
<organism evidence="2">
    <name type="scientific">Variovorax paradoxus (strain S110)</name>
    <dbReference type="NCBI Taxonomy" id="543728"/>
    <lineage>
        <taxon>Bacteria</taxon>
        <taxon>Pseudomonadati</taxon>
        <taxon>Pseudomonadota</taxon>
        <taxon>Betaproteobacteria</taxon>
        <taxon>Burkholderiales</taxon>
        <taxon>Comamonadaceae</taxon>
        <taxon>Variovorax</taxon>
    </lineage>
</organism>
<accession>C5CN41</accession>
<dbReference type="eggNOG" id="ENOG50345BP">
    <property type="taxonomic scope" value="Bacteria"/>
</dbReference>
<name>C5CN41_VARPS</name>
<dbReference type="HOGENOM" id="CLU_1524485_0_0_4"/>
<dbReference type="AlphaFoldDB" id="C5CN41"/>
<dbReference type="InterPro" id="IPR008769">
    <property type="entry name" value="PhaF_PhaI"/>
</dbReference>
<dbReference type="STRING" id="543728.Vapar_4799"/>
<feature type="compositionally biased region" description="Basic and acidic residues" evidence="1">
    <location>
        <begin position="1"/>
        <end position="12"/>
    </location>
</feature>
<evidence type="ECO:0000256" key="1">
    <source>
        <dbReference type="SAM" id="MobiDB-lite"/>
    </source>
</evidence>
<dbReference type="Pfam" id="PF05597">
    <property type="entry name" value="Phasin"/>
    <property type="match status" value="1"/>
</dbReference>
<protein>
    <recommendedName>
        <fullName evidence="3">Poly granule associated family protein</fullName>
    </recommendedName>
</protein>
<feature type="region of interest" description="Disordered" evidence="1">
    <location>
        <begin position="1"/>
        <end position="60"/>
    </location>
</feature>